<proteinExistence type="predicted"/>
<organism evidence="1 2">
    <name type="scientific">Amycolatopsis balhimycina DSM 5908</name>
    <dbReference type="NCBI Taxonomy" id="1081091"/>
    <lineage>
        <taxon>Bacteria</taxon>
        <taxon>Bacillati</taxon>
        <taxon>Actinomycetota</taxon>
        <taxon>Actinomycetes</taxon>
        <taxon>Pseudonocardiales</taxon>
        <taxon>Pseudonocardiaceae</taxon>
        <taxon>Amycolatopsis</taxon>
    </lineage>
</organism>
<dbReference type="AlphaFoldDB" id="A0A428X6B9"/>
<protein>
    <submittedName>
        <fullName evidence="1">Uncharacterized protein</fullName>
    </submittedName>
</protein>
<reference evidence="1 2" key="1">
    <citation type="submission" date="2018-05" db="EMBL/GenBank/DDBJ databases">
        <title>Evolution of GPA BGCs.</title>
        <authorList>
            <person name="Waglechner N."/>
            <person name="Wright G.D."/>
        </authorList>
    </citation>
    <scope>NUCLEOTIDE SEQUENCE [LARGE SCALE GENOMIC DNA]</scope>
    <source>
        <strain evidence="1 2">DSM 5908</strain>
    </source>
</reference>
<dbReference type="Proteomes" id="UP000286716">
    <property type="component" value="Unassembled WGS sequence"/>
</dbReference>
<keyword evidence="2" id="KW-1185">Reference proteome</keyword>
<accession>A0A428X6B9</accession>
<sequence>MTVSNPGPVDGVRGLGGVTDIWPNMLYSTGASLVKPRILTATGAVWSGNVYLSTSRMAGPPARW</sequence>
<comment type="caution">
    <text evidence="1">The sequence shown here is derived from an EMBL/GenBank/DDBJ whole genome shotgun (WGS) entry which is preliminary data.</text>
</comment>
<name>A0A428X6B9_AMYBA</name>
<evidence type="ECO:0000313" key="1">
    <source>
        <dbReference type="EMBL" id="RSM50859.1"/>
    </source>
</evidence>
<evidence type="ECO:0000313" key="2">
    <source>
        <dbReference type="Proteomes" id="UP000286716"/>
    </source>
</evidence>
<gene>
    <name evidence="1" type="ORF">DMA12_01585</name>
</gene>
<dbReference type="EMBL" id="QHHU01000001">
    <property type="protein sequence ID" value="RSM50859.1"/>
    <property type="molecule type" value="Genomic_DNA"/>
</dbReference>